<keyword evidence="3" id="KW-1185">Reference proteome</keyword>
<keyword evidence="2" id="KW-0378">Hydrolase</keyword>
<keyword evidence="2" id="KW-0255">Endonuclease</keyword>
<dbReference type="Pfam" id="PF20469">
    <property type="entry name" value="OLD-like_TOPRIM"/>
    <property type="match status" value="1"/>
</dbReference>
<name>A0ABX2EJJ2_9BURK</name>
<gene>
    <name evidence="2" type="ORF">HLB44_17520</name>
</gene>
<proteinExistence type="predicted"/>
<evidence type="ECO:0000313" key="3">
    <source>
        <dbReference type="Proteomes" id="UP000737171"/>
    </source>
</evidence>
<keyword evidence="2" id="KW-0540">Nuclease</keyword>
<dbReference type="GO" id="GO:0004519">
    <property type="term" value="F:endonuclease activity"/>
    <property type="evidence" value="ECO:0007669"/>
    <property type="project" value="UniProtKB-KW"/>
</dbReference>
<sequence length="191" mass="20763">MLVAAHAVAVILVEGWSDQAALEALARRRGWDLRAEGIVVVPIGGVTNLRKFVRALGPQGLGLRLAGLYDAAEWTYVRRALEQVGFGVSRTEAGTEALGFFVCNADLEDELIRALGPAAVERVIEAEGELASFRSFQAQPVQRGRDLAAQLRRFMGTRAGRKIRYGSLLVEALEPDRVPSALDRVLAQVRA</sequence>
<dbReference type="InterPro" id="IPR034139">
    <property type="entry name" value="TOPRIM_OLD"/>
</dbReference>
<feature type="domain" description="OLD protein-like TOPRIM" evidence="1">
    <location>
        <begin position="7"/>
        <end position="70"/>
    </location>
</feature>
<organism evidence="2 3">
    <name type="scientific">Pseudaquabacterium terrae</name>
    <dbReference type="NCBI Taxonomy" id="2732868"/>
    <lineage>
        <taxon>Bacteria</taxon>
        <taxon>Pseudomonadati</taxon>
        <taxon>Pseudomonadota</taxon>
        <taxon>Betaproteobacteria</taxon>
        <taxon>Burkholderiales</taxon>
        <taxon>Sphaerotilaceae</taxon>
        <taxon>Pseudaquabacterium</taxon>
    </lineage>
</organism>
<reference evidence="2 3" key="1">
    <citation type="submission" date="2020-05" db="EMBL/GenBank/DDBJ databases">
        <title>Aquincola sp. isolate from soil.</title>
        <authorList>
            <person name="Han J."/>
            <person name="Kim D.-U."/>
        </authorList>
    </citation>
    <scope>NUCLEOTIDE SEQUENCE [LARGE SCALE GENOMIC DNA]</scope>
    <source>
        <strain evidence="2 3">S2</strain>
    </source>
</reference>
<comment type="caution">
    <text evidence="2">The sequence shown here is derived from an EMBL/GenBank/DDBJ whole genome shotgun (WGS) entry which is preliminary data.</text>
</comment>
<evidence type="ECO:0000313" key="2">
    <source>
        <dbReference type="EMBL" id="NRF68795.1"/>
    </source>
</evidence>
<dbReference type="EMBL" id="JABRWJ010000005">
    <property type="protein sequence ID" value="NRF68795.1"/>
    <property type="molecule type" value="Genomic_DNA"/>
</dbReference>
<dbReference type="Proteomes" id="UP000737171">
    <property type="component" value="Unassembled WGS sequence"/>
</dbReference>
<accession>A0ABX2EJJ2</accession>
<protein>
    <submittedName>
        <fullName evidence="2">ATP-dependent endonuclease</fullName>
    </submittedName>
</protein>
<evidence type="ECO:0000259" key="1">
    <source>
        <dbReference type="Pfam" id="PF20469"/>
    </source>
</evidence>
<dbReference type="CDD" id="cd01026">
    <property type="entry name" value="TOPRIM_OLD"/>
    <property type="match status" value="1"/>
</dbReference>